<dbReference type="EMBL" id="CP001810">
    <property type="protein sequence ID" value="ADL35251.1"/>
    <property type="molecule type" value="Genomic_DNA"/>
</dbReference>
<dbReference type="Proteomes" id="UP000001299">
    <property type="component" value="Chromosome 1"/>
</dbReference>
<dbReference type="RefSeq" id="WP_013281904.1">
    <property type="nucleotide sequence ID" value="NC_014387.1"/>
</dbReference>
<organism evidence="2 3">
    <name type="scientific">Butyrivibrio proteoclasticus (strain ATCC 51982 / DSM 14932 / B316)</name>
    <name type="common">Clostridium proteoclasticum</name>
    <dbReference type="NCBI Taxonomy" id="515622"/>
    <lineage>
        <taxon>Bacteria</taxon>
        <taxon>Bacillati</taxon>
        <taxon>Bacillota</taxon>
        <taxon>Clostridia</taxon>
        <taxon>Lachnospirales</taxon>
        <taxon>Lachnospiraceae</taxon>
        <taxon>Butyrivibrio</taxon>
    </lineage>
</organism>
<accession>E0RVU3</accession>
<dbReference type="AlphaFoldDB" id="E0RVU3"/>
<protein>
    <submittedName>
        <fullName evidence="2">Polysaccharide pyruvyl transferase</fullName>
    </submittedName>
</protein>
<dbReference type="PANTHER" id="PTHR36836:SF1">
    <property type="entry name" value="COLANIC ACID BIOSYNTHESIS PROTEIN WCAK"/>
    <property type="match status" value="1"/>
</dbReference>
<sequence length="388" mass="43968">MSMDLNRPIILYMHAGSGNHGCEAIVNSTVKLIAKLRKEAGVSTSIPVLVVSNSVDEDRRYSLAHLEKEGLCRLVEDRHIDRDTIAHIFYYVYRKITGDRESFLRYKYKDAFSLFRKITAEYQNVTPLAVSIGGDNYCYPDMVEDLILAHNVFRQKGFETVLWGCSIEPDSLKDQKLVQDLDSYSKIYARESITYKALLDAGISEDKVILRRDPAFELETSKVTVSKAFVPGKTIGINLSPMVQDKEKIPGITIENYRNFIRYILNETDQNIALVPHVVWPSNDDRRPLEELYLEFKDSKRVTLIGDAPAQELKGYISMCSFFVGARTHSTIAAYSSGVPTLVIGYSVKSRGIATDLFGTYENYVLPVQEISEPDAMIRAYKWIIANN</sequence>
<dbReference type="PANTHER" id="PTHR36836">
    <property type="entry name" value="COLANIC ACID BIOSYNTHESIS PROTEIN WCAK"/>
    <property type="match status" value="1"/>
</dbReference>
<keyword evidence="3" id="KW-1185">Reference proteome</keyword>
<dbReference type="HOGENOM" id="CLU_039510_2_0_9"/>
<reference evidence="2 3" key="1">
    <citation type="journal article" date="2010" name="PLoS ONE">
        <title>The glycobiome of the rumen bacterium Butyrivibrio proteoclasticus B316(T) highlights adaptation to a polysaccharide-rich environment.</title>
        <authorList>
            <person name="Kelly W.J."/>
            <person name="Leahy S.C."/>
            <person name="Altermann E."/>
            <person name="Yeoman C.J."/>
            <person name="Dunne J.C."/>
            <person name="Kong Z."/>
            <person name="Pacheco D.M."/>
            <person name="Li D."/>
            <person name="Noel S.J."/>
            <person name="Moon C.D."/>
            <person name="Cookson A.L."/>
            <person name="Attwood G.T."/>
        </authorList>
    </citation>
    <scope>NUCLEOTIDE SEQUENCE [LARGE SCALE GENOMIC DNA]</scope>
    <source>
        <strain evidence="3">ATCC 51982 / DSM 14932 / B316</strain>
    </source>
</reference>
<proteinExistence type="predicted"/>
<evidence type="ECO:0000313" key="2">
    <source>
        <dbReference type="EMBL" id="ADL35251.1"/>
    </source>
</evidence>
<dbReference type="STRING" id="515622.bpr_I2518"/>
<gene>
    <name evidence="2" type="ordered locus">bpr_I2518</name>
</gene>
<keyword evidence="2" id="KW-0808">Transferase</keyword>
<dbReference type="GO" id="GO:0016740">
    <property type="term" value="F:transferase activity"/>
    <property type="evidence" value="ECO:0007669"/>
    <property type="project" value="UniProtKB-KW"/>
</dbReference>
<dbReference type="eggNOG" id="COG2327">
    <property type="taxonomic scope" value="Bacteria"/>
</dbReference>
<dbReference type="Pfam" id="PF04230">
    <property type="entry name" value="PS_pyruv_trans"/>
    <property type="match status" value="1"/>
</dbReference>
<evidence type="ECO:0000259" key="1">
    <source>
        <dbReference type="Pfam" id="PF04230"/>
    </source>
</evidence>
<dbReference type="InterPro" id="IPR007345">
    <property type="entry name" value="Polysacch_pyruvyl_Trfase"/>
</dbReference>
<evidence type="ECO:0000313" key="3">
    <source>
        <dbReference type="Proteomes" id="UP000001299"/>
    </source>
</evidence>
<name>E0RVU3_BUTPB</name>
<dbReference type="KEGG" id="bpb:bpr_I2518"/>
<feature type="domain" description="Polysaccharide pyruvyl transferase" evidence="1">
    <location>
        <begin position="95"/>
        <end position="347"/>
    </location>
</feature>